<dbReference type="Pfam" id="PF02518">
    <property type="entry name" value="HATPase_c"/>
    <property type="match status" value="1"/>
</dbReference>
<dbReference type="SUPFAM" id="SSF47384">
    <property type="entry name" value="Homodimeric domain of signal transducing histidine kinase"/>
    <property type="match status" value="1"/>
</dbReference>
<dbReference type="InterPro" id="IPR036890">
    <property type="entry name" value="HATPase_C_sf"/>
</dbReference>
<dbReference type="FunFam" id="3.30.565.10:FF:000006">
    <property type="entry name" value="Sensor histidine kinase WalK"/>
    <property type="match status" value="1"/>
</dbReference>
<dbReference type="InterPro" id="IPR003661">
    <property type="entry name" value="HisK_dim/P_dom"/>
</dbReference>
<keyword evidence="9" id="KW-0902">Two-component regulatory system</keyword>
<keyword evidence="5" id="KW-0808">Transferase</keyword>
<dbReference type="GO" id="GO:0005524">
    <property type="term" value="F:ATP binding"/>
    <property type="evidence" value="ECO:0007669"/>
    <property type="project" value="UniProtKB-KW"/>
</dbReference>
<keyword evidence="11" id="KW-0812">Transmembrane</keyword>
<dbReference type="FunFam" id="1.10.287.130:FF:000001">
    <property type="entry name" value="Two-component sensor histidine kinase"/>
    <property type="match status" value="1"/>
</dbReference>
<protein>
    <recommendedName>
        <fullName evidence="3">histidine kinase</fullName>
        <ecNumber evidence="3">2.7.13.3</ecNumber>
    </recommendedName>
</protein>
<keyword evidence="6" id="KW-0547">Nucleotide-binding</keyword>
<evidence type="ECO:0000256" key="1">
    <source>
        <dbReference type="ARBA" id="ARBA00000085"/>
    </source>
</evidence>
<dbReference type="CDD" id="cd00075">
    <property type="entry name" value="HATPase"/>
    <property type="match status" value="1"/>
</dbReference>
<reference evidence="13" key="1">
    <citation type="journal article" date="2014" name="Int. J. Syst. Evol. Microbiol.">
        <title>Complete genome sequence of Corynebacterium casei LMG S-19264T (=DSM 44701T), isolated from a smear-ripened cheese.</title>
        <authorList>
            <consortium name="US DOE Joint Genome Institute (JGI-PGF)"/>
            <person name="Walter F."/>
            <person name="Albersmeier A."/>
            <person name="Kalinowski J."/>
            <person name="Ruckert C."/>
        </authorList>
    </citation>
    <scope>NUCLEOTIDE SEQUENCE</scope>
    <source>
        <strain evidence="13">CGMCC 1.12777</strain>
    </source>
</reference>
<dbReference type="SUPFAM" id="SSF55874">
    <property type="entry name" value="ATPase domain of HSP90 chaperone/DNA topoisomerase II/histidine kinase"/>
    <property type="match status" value="1"/>
</dbReference>
<evidence type="ECO:0000256" key="6">
    <source>
        <dbReference type="ARBA" id="ARBA00022741"/>
    </source>
</evidence>
<dbReference type="InterPro" id="IPR004358">
    <property type="entry name" value="Sig_transdc_His_kin-like_C"/>
</dbReference>
<dbReference type="CDD" id="cd00082">
    <property type="entry name" value="HisKA"/>
    <property type="match status" value="1"/>
</dbReference>
<evidence type="ECO:0000256" key="2">
    <source>
        <dbReference type="ARBA" id="ARBA00004651"/>
    </source>
</evidence>
<organism evidence="13 14">
    <name type="scientific">Pullulanibacillus pueri</name>
    <dbReference type="NCBI Taxonomy" id="1437324"/>
    <lineage>
        <taxon>Bacteria</taxon>
        <taxon>Bacillati</taxon>
        <taxon>Bacillota</taxon>
        <taxon>Bacilli</taxon>
        <taxon>Bacillales</taxon>
        <taxon>Sporolactobacillaceae</taxon>
        <taxon>Pullulanibacillus</taxon>
    </lineage>
</organism>
<dbReference type="Gene3D" id="1.10.287.130">
    <property type="match status" value="1"/>
</dbReference>
<dbReference type="SMART" id="SM00387">
    <property type="entry name" value="HATPase_c"/>
    <property type="match status" value="1"/>
</dbReference>
<gene>
    <name evidence="13" type="ORF">GCM10007096_09840</name>
</gene>
<dbReference type="SMART" id="SM00388">
    <property type="entry name" value="HisKA"/>
    <property type="match status" value="1"/>
</dbReference>
<dbReference type="InterPro" id="IPR003594">
    <property type="entry name" value="HATPase_dom"/>
</dbReference>
<feature type="domain" description="Histidine kinase" evidence="12">
    <location>
        <begin position="140"/>
        <end position="355"/>
    </location>
</feature>
<evidence type="ECO:0000256" key="5">
    <source>
        <dbReference type="ARBA" id="ARBA00022679"/>
    </source>
</evidence>
<evidence type="ECO:0000256" key="9">
    <source>
        <dbReference type="ARBA" id="ARBA00023012"/>
    </source>
</evidence>
<keyword evidence="4" id="KW-0597">Phosphoprotein</keyword>
<dbReference type="InterPro" id="IPR050736">
    <property type="entry name" value="Sensor_HK_Regulatory"/>
</dbReference>
<dbReference type="GO" id="GO:0000155">
    <property type="term" value="F:phosphorelay sensor kinase activity"/>
    <property type="evidence" value="ECO:0007669"/>
    <property type="project" value="InterPro"/>
</dbReference>
<dbReference type="GO" id="GO:0005886">
    <property type="term" value="C:plasma membrane"/>
    <property type="evidence" value="ECO:0007669"/>
    <property type="project" value="UniProtKB-SubCell"/>
</dbReference>
<evidence type="ECO:0000256" key="3">
    <source>
        <dbReference type="ARBA" id="ARBA00012438"/>
    </source>
</evidence>
<evidence type="ECO:0000256" key="10">
    <source>
        <dbReference type="ARBA" id="ARBA00023136"/>
    </source>
</evidence>
<dbReference type="InterPro" id="IPR005467">
    <property type="entry name" value="His_kinase_dom"/>
</dbReference>
<evidence type="ECO:0000256" key="7">
    <source>
        <dbReference type="ARBA" id="ARBA00022777"/>
    </source>
</evidence>
<evidence type="ECO:0000256" key="4">
    <source>
        <dbReference type="ARBA" id="ARBA00022553"/>
    </source>
</evidence>
<dbReference type="Pfam" id="PF00512">
    <property type="entry name" value="HisKA"/>
    <property type="match status" value="1"/>
</dbReference>
<proteinExistence type="predicted"/>
<dbReference type="EC" id="2.7.13.3" evidence="3"/>
<comment type="catalytic activity">
    <reaction evidence="1">
        <text>ATP + protein L-histidine = ADP + protein N-phospho-L-histidine.</text>
        <dbReference type="EC" id="2.7.13.3"/>
    </reaction>
</comment>
<feature type="transmembrane region" description="Helical" evidence="11">
    <location>
        <begin position="50"/>
        <end position="70"/>
    </location>
</feature>
<evidence type="ECO:0000313" key="14">
    <source>
        <dbReference type="Proteomes" id="UP000656813"/>
    </source>
</evidence>
<comment type="subcellular location">
    <subcellularLocation>
        <location evidence="2">Cell membrane</location>
        <topology evidence="2">Multi-pass membrane protein</topology>
    </subcellularLocation>
</comment>
<reference evidence="13" key="2">
    <citation type="submission" date="2020-09" db="EMBL/GenBank/DDBJ databases">
        <authorList>
            <person name="Sun Q."/>
            <person name="Zhou Y."/>
        </authorList>
    </citation>
    <scope>NUCLEOTIDE SEQUENCE</scope>
    <source>
        <strain evidence="13">CGMCC 1.12777</strain>
    </source>
</reference>
<keyword evidence="10 11" id="KW-0472">Membrane</keyword>
<keyword evidence="14" id="KW-1185">Reference proteome</keyword>
<sequence length="358" mass="41118">MKKFWNILKHVLGALGIIGALLLCWSLAFLVDHWVFNRIAWSPPLFIHQLMISTFGFIIFGFIMFCVSRITRIQERQKKLFGSIIDAMENIAQGNFNIDLTYQFPGQNERHPFNHIVKTVKHMAEELGEMEHMRQEFISNVSHEIQSPLTSISGFAQALQSDHLSDQERKHYLEIIETESKRLSQMSENLLKLTSLEGEHAPFEPKAYRLDQQLRSVVLTCEPQWLNKKIDMEVNLEKVMITGDEALLNQVWINLIHNSIKFTPEHGKIYVSIEQTEEEVAVKIADTGVGMTKETQARIFERFYKADKSRNRSVGGNGLGLSIVKKIIEMHHGDIQVESRPNEGTQFTVSLAKKTLDN</sequence>
<dbReference type="PRINTS" id="PR00344">
    <property type="entry name" value="BCTRLSENSOR"/>
</dbReference>
<dbReference type="PROSITE" id="PS50109">
    <property type="entry name" value="HIS_KIN"/>
    <property type="match status" value="1"/>
</dbReference>
<keyword evidence="11" id="KW-1133">Transmembrane helix</keyword>
<dbReference type="EMBL" id="BMFV01000005">
    <property type="protein sequence ID" value="GGH77643.1"/>
    <property type="molecule type" value="Genomic_DNA"/>
</dbReference>
<dbReference type="Proteomes" id="UP000656813">
    <property type="component" value="Unassembled WGS sequence"/>
</dbReference>
<dbReference type="InterPro" id="IPR036097">
    <property type="entry name" value="HisK_dim/P_sf"/>
</dbReference>
<feature type="transmembrane region" description="Helical" evidence="11">
    <location>
        <begin position="12"/>
        <end position="30"/>
    </location>
</feature>
<name>A0A8J2ZTR9_9BACL</name>
<keyword evidence="8" id="KW-0067">ATP-binding</keyword>
<accession>A0A8J2ZTR9</accession>
<dbReference type="PANTHER" id="PTHR43711:SF1">
    <property type="entry name" value="HISTIDINE KINASE 1"/>
    <property type="match status" value="1"/>
</dbReference>
<dbReference type="Gene3D" id="3.30.565.10">
    <property type="entry name" value="Histidine kinase-like ATPase, C-terminal domain"/>
    <property type="match status" value="1"/>
</dbReference>
<dbReference type="RefSeq" id="WP_188496285.1">
    <property type="nucleotide sequence ID" value="NZ_BMFV01000005.1"/>
</dbReference>
<evidence type="ECO:0000313" key="13">
    <source>
        <dbReference type="EMBL" id="GGH77643.1"/>
    </source>
</evidence>
<dbReference type="PANTHER" id="PTHR43711">
    <property type="entry name" value="TWO-COMPONENT HISTIDINE KINASE"/>
    <property type="match status" value="1"/>
</dbReference>
<comment type="caution">
    <text evidence="13">The sequence shown here is derived from an EMBL/GenBank/DDBJ whole genome shotgun (WGS) entry which is preliminary data.</text>
</comment>
<evidence type="ECO:0000256" key="11">
    <source>
        <dbReference type="SAM" id="Phobius"/>
    </source>
</evidence>
<keyword evidence="7 13" id="KW-0418">Kinase</keyword>
<evidence type="ECO:0000259" key="12">
    <source>
        <dbReference type="PROSITE" id="PS50109"/>
    </source>
</evidence>
<evidence type="ECO:0000256" key="8">
    <source>
        <dbReference type="ARBA" id="ARBA00022840"/>
    </source>
</evidence>
<dbReference type="AlphaFoldDB" id="A0A8J2ZTR9"/>